<reference evidence="3 4" key="1">
    <citation type="submission" date="2018-04" db="EMBL/GenBank/DDBJ databases">
        <authorList>
            <person name="Li J."/>
        </authorList>
    </citation>
    <scope>NUCLEOTIDE SEQUENCE [LARGE SCALE GENOMIC DNA]</scope>
    <source>
        <strain evidence="4">30A</strain>
    </source>
</reference>
<dbReference type="EMBL" id="CP028913">
    <property type="protein sequence ID" value="AWB96296.1"/>
    <property type="molecule type" value="Genomic_DNA"/>
</dbReference>
<dbReference type="OrthoDB" id="5179260at2"/>
<keyword evidence="4" id="KW-1185">Reference proteome</keyword>
<proteinExistence type="predicted"/>
<gene>
    <name evidence="3" type="ORF">DCE93_12080</name>
</gene>
<dbReference type="AlphaFoldDB" id="A0A2S0WY87"/>
<dbReference type="RefSeq" id="WP_108596095.1">
    <property type="nucleotide sequence ID" value="NZ_CP028913.1"/>
</dbReference>
<accession>A0A2S0WY87</accession>
<feature type="transmembrane region" description="Helical" evidence="2">
    <location>
        <begin position="183"/>
        <end position="205"/>
    </location>
</feature>
<dbReference type="KEGG" id="agm:DCE93_12080"/>
<name>A0A2S0WY87_9MICO</name>
<keyword evidence="2" id="KW-1133">Transmembrane helix</keyword>
<evidence type="ECO:0000313" key="4">
    <source>
        <dbReference type="Proteomes" id="UP000244729"/>
    </source>
</evidence>
<dbReference type="Proteomes" id="UP000244729">
    <property type="component" value="Chromosome"/>
</dbReference>
<evidence type="ECO:0000256" key="1">
    <source>
        <dbReference type="SAM" id="MobiDB-lite"/>
    </source>
</evidence>
<evidence type="ECO:0000313" key="3">
    <source>
        <dbReference type="EMBL" id="AWB96296.1"/>
    </source>
</evidence>
<evidence type="ECO:0008006" key="5">
    <source>
        <dbReference type="Google" id="ProtNLM"/>
    </source>
</evidence>
<feature type="region of interest" description="Disordered" evidence="1">
    <location>
        <begin position="212"/>
        <end position="233"/>
    </location>
</feature>
<organism evidence="3 4">
    <name type="scientific">Agromyces badenianii</name>
    <dbReference type="NCBI Taxonomy" id="2080742"/>
    <lineage>
        <taxon>Bacteria</taxon>
        <taxon>Bacillati</taxon>
        <taxon>Actinomycetota</taxon>
        <taxon>Actinomycetes</taxon>
        <taxon>Micrococcales</taxon>
        <taxon>Microbacteriaceae</taxon>
        <taxon>Agromyces</taxon>
    </lineage>
</organism>
<keyword evidence="2" id="KW-0812">Transmembrane</keyword>
<sequence length="233" mass="25225">MTVREILIAMLRHWYIPLLLLTGTGLLTVMLAQDGGIYTTRTVVSFMLPAATSLQPSNGIRDTSIIAFAGTVAQEINNGRPPARYSTDDAPFYGAGVREGVIVGLPNAGNQWMPYYPRAEIDIQIVGRTREWVEAKQTELVDRVLEVAETQQSAVAAPGSRITAAVVPLTLNIEHVAATRSGMVSAGVAMLAAALIVSGWLCVTVERWRSARRTRRRAPAGRPSSRLLEGQTT</sequence>
<keyword evidence="2" id="KW-0472">Membrane</keyword>
<evidence type="ECO:0000256" key="2">
    <source>
        <dbReference type="SAM" id="Phobius"/>
    </source>
</evidence>
<protein>
    <recommendedName>
        <fullName evidence="5">Polysaccharide chain length determinant N-terminal domain-containing protein</fullName>
    </recommendedName>
</protein>